<organism evidence="11">
    <name type="scientific">Sheuella amnicola</name>
    <dbReference type="NCBI Taxonomy" id="2707330"/>
    <lineage>
        <taxon>Bacteria</taxon>
        <taxon>Pseudomonadati</taxon>
        <taxon>Pseudomonadota</taxon>
        <taxon>Betaproteobacteria</taxon>
        <taxon>Burkholderiales</taxon>
        <taxon>Alcaligenaceae</taxon>
        <taxon>Sheuella</taxon>
    </lineage>
</organism>
<dbReference type="AlphaFoldDB" id="A0A6B2QYW5"/>
<name>A0A6B2QYW5_9BURK</name>
<protein>
    <recommendedName>
        <fullName evidence="9">Histidinol-phosphate aminotransferase</fullName>
        <ecNumber evidence="9">2.6.1.9</ecNumber>
    </recommendedName>
    <alternativeName>
        <fullName evidence="9">Imidazole acetol-phosphate transaminase</fullName>
    </alternativeName>
</protein>
<dbReference type="GO" id="GO:0004400">
    <property type="term" value="F:histidinol-phosphate transaminase activity"/>
    <property type="evidence" value="ECO:0007669"/>
    <property type="project" value="UniProtKB-UniRule"/>
</dbReference>
<dbReference type="HAMAP" id="MF_01023">
    <property type="entry name" value="HisC_aminotrans_2"/>
    <property type="match status" value="1"/>
</dbReference>
<evidence type="ECO:0000256" key="7">
    <source>
        <dbReference type="ARBA" id="ARBA00022898"/>
    </source>
</evidence>
<comment type="caution">
    <text evidence="11">The sequence shown here is derived from an EMBL/GenBank/DDBJ whole genome shotgun (WGS) entry which is preliminary data.</text>
</comment>
<dbReference type="SUPFAM" id="SSF53383">
    <property type="entry name" value="PLP-dependent transferases"/>
    <property type="match status" value="1"/>
</dbReference>
<keyword evidence="7 9" id="KW-0663">Pyridoxal phosphate</keyword>
<keyword evidence="5 9" id="KW-0032">Aminotransferase</keyword>
<dbReference type="InterPro" id="IPR005861">
    <property type="entry name" value="HisP_aminotrans"/>
</dbReference>
<comment type="cofactor">
    <cofactor evidence="1 9">
        <name>pyridoxal 5'-phosphate</name>
        <dbReference type="ChEBI" id="CHEBI:597326"/>
    </cofactor>
</comment>
<comment type="catalytic activity">
    <reaction evidence="8 9">
        <text>L-histidinol phosphate + 2-oxoglutarate = 3-(imidazol-4-yl)-2-oxopropyl phosphate + L-glutamate</text>
        <dbReference type="Rhea" id="RHEA:23744"/>
        <dbReference type="ChEBI" id="CHEBI:16810"/>
        <dbReference type="ChEBI" id="CHEBI:29985"/>
        <dbReference type="ChEBI" id="CHEBI:57766"/>
        <dbReference type="ChEBI" id="CHEBI:57980"/>
        <dbReference type="EC" id="2.6.1.9"/>
    </reaction>
</comment>
<dbReference type="UniPathway" id="UPA00031">
    <property type="reaction ID" value="UER00012"/>
</dbReference>
<evidence type="ECO:0000259" key="10">
    <source>
        <dbReference type="Pfam" id="PF00155"/>
    </source>
</evidence>
<comment type="subunit">
    <text evidence="4 9">Homodimer.</text>
</comment>
<dbReference type="NCBIfam" id="TIGR01141">
    <property type="entry name" value="hisC"/>
    <property type="match status" value="1"/>
</dbReference>
<dbReference type="InterPro" id="IPR004839">
    <property type="entry name" value="Aminotransferase_I/II_large"/>
</dbReference>
<proteinExistence type="inferred from homology"/>
<dbReference type="PANTHER" id="PTHR43643">
    <property type="entry name" value="HISTIDINOL-PHOSPHATE AMINOTRANSFERASE 2"/>
    <property type="match status" value="1"/>
</dbReference>
<feature type="domain" description="Aminotransferase class I/classII large" evidence="10">
    <location>
        <begin position="39"/>
        <end position="367"/>
    </location>
</feature>
<dbReference type="EC" id="2.6.1.9" evidence="9"/>
<reference evidence="11" key="1">
    <citation type="submission" date="2020-02" db="EMBL/GenBank/DDBJ databases">
        <authorList>
            <person name="Chen W.-M."/>
        </authorList>
    </citation>
    <scope>NUCLEOTIDE SEQUENCE</scope>
    <source>
        <strain evidence="11">NBD-18</strain>
    </source>
</reference>
<accession>A0A6B2QYW5</accession>
<gene>
    <name evidence="9" type="primary">hisC</name>
    <name evidence="11" type="ORF">G3I67_10585</name>
</gene>
<comment type="pathway">
    <text evidence="2 9">Amino-acid biosynthesis; L-histidine biosynthesis; L-histidine from 5-phospho-alpha-D-ribose 1-diphosphate: step 7/9.</text>
</comment>
<dbReference type="Gene3D" id="3.90.1150.10">
    <property type="entry name" value="Aspartate Aminotransferase, domain 1"/>
    <property type="match status" value="1"/>
</dbReference>
<evidence type="ECO:0000256" key="2">
    <source>
        <dbReference type="ARBA" id="ARBA00005011"/>
    </source>
</evidence>
<dbReference type="Gene3D" id="3.40.640.10">
    <property type="entry name" value="Type I PLP-dependent aspartate aminotransferase-like (Major domain)"/>
    <property type="match status" value="1"/>
</dbReference>
<sequence>MSSNHSALVAPSHISAIAPYQAGKPIEELAREFGIDPAEIVKLASNENPLGMPPSAQKAVTAAINGLGRYPDPAGFELKQALSDRYDVPQSWLTLGNGSNDILELVAMALLEPGTSCVYSQHAFVVYKLSTQARGARHIVVPAREYGHDLSAMLEAIDDTTRLVFIANPNNPTGTYLSNAALESFLAEVAKRHGTRVTVVLDEAYNEFLEPELRVDSIGLVKKYPNLLVSRSFSKAYGLAGLRVGFAVAQPVLTDLLNRVRQPFNVNSLAQAAAIAALKDQDFLARSFAVNRDGKKQLQNAFTQLGLKFVPSFANFVLVHVGDAARINLELLKRGVIVRPVAGDGLPEWLRVSIGLPEENQKFIDALTAILKTSHK</sequence>
<evidence type="ECO:0000256" key="9">
    <source>
        <dbReference type="HAMAP-Rule" id="MF_01023"/>
    </source>
</evidence>
<dbReference type="InterPro" id="IPR015421">
    <property type="entry name" value="PyrdxlP-dep_Trfase_major"/>
</dbReference>
<comment type="similarity">
    <text evidence="3 9">Belongs to the class-II pyridoxal-phosphate-dependent aminotransferase family. Histidinol-phosphate aminotransferase subfamily.</text>
</comment>
<keyword evidence="9" id="KW-0368">Histidine biosynthesis</keyword>
<dbReference type="EMBL" id="JAAGRN010000006">
    <property type="protein sequence ID" value="NDY83680.1"/>
    <property type="molecule type" value="Genomic_DNA"/>
</dbReference>
<feature type="modified residue" description="N6-(pyridoxal phosphate)lysine" evidence="9">
    <location>
        <position position="235"/>
    </location>
</feature>
<dbReference type="GO" id="GO:0000105">
    <property type="term" value="P:L-histidine biosynthetic process"/>
    <property type="evidence" value="ECO:0007669"/>
    <property type="project" value="UniProtKB-UniRule"/>
</dbReference>
<dbReference type="Pfam" id="PF00155">
    <property type="entry name" value="Aminotran_1_2"/>
    <property type="match status" value="1"/>
</dbReference>
<dbReference type="PANTHER" id="PTHR43643:SF3">
    <property type="entry name" value="HISTIDINOL-PHOSPHATE AMINOTRANSFERASE"/>
    <property type="match status" value="1"/>
</dbReference>
<evidence type="ECO:0000313" key="11">
    <source>
        <dbReference type="EMBL" id="NDY83680.1"/>
    </source>
</evidence>
<evidence type="ECO:0000256" key="3">
    <source>
        <dbReference type="ARBA" id="ARBA00007970"/>
    </source>
</evidence>
<evidence type="ECO:0000256" key="6">
    <source>
        <dbReference type="ARBA" id="ARBA00022679"/>
    </source>
</evidence>
<dbReference type="InterPro" id="IPR004838">
    <property type="entry name" value="NHTrfase_class1_PyrdxlP-BS"/>
</dbReference>
<dbReference type="InterPro" id="IPR015424">
    <property type="entry name" value="PyrdxlP-dep_Trfase"/>
</dbReference>
<dbReference type="InterPro" id="IPR050106">
    <property type="entry name" value="HistidinolP_aminotransfase"/>
</dbReference>
<keyword evidence="9" id="KW-0028">Amino-acid biosynthesis</keyword>
<dbReference type="GO" id="GO:0030170">
    <property type="term" value="F:pyridoxal phosphate binding"/>
    <property type="evidence" value="ECO:0007669"/>
    <property type="project" value="InterPro"/>
</dbReference>
<dbReference type="CDD" id="cd00609">
    <property type="entry name" value="AAT_like"/>
    <property type="match status" value="1"/>
</dbReference>
<dbReference type="InterPro" id="IPR015422">
    <property type="entry name" value="PyrdxlP-dep_Trfase_small"/>
</dbReference>
<evidence type="ECO:0000256" key="4">
    <source>
        <dbReference type="ARBA" id="ARBA00011738"/>
    </source>
</evidence>
<evidence type="ECO:0000256" key="1">
    <source>
        <dbReference type="ARBA" id="ARBA00001933"/>
    </source>
</evidence>
<dbReference type="PROSITE" id="PS00105">
    <property type="entry name" value="AA_TRANSFER_CLASS_1"/>
    <property type="match status" value="1"/>
</dbReference>
<dbReference type="RefSeq" id="WP_163655099.1">
    <property type="nucleotide sequence ID" value="NZ_JAAGRN010000006.1"/>
</dbReference>
<evidence type="ECO:0000256" key="5">
    <source>
        <dbReference type="ARBA" id="ARBA00022576"/>
    </source>
</evidence>
<evidence type="ECO:0000256" key="8">
    <source>
        <dbReference type="ARBA" id="ARBA00047481"/>
    </source>
</evidence>
<keyword evidence="6 9" id="KW-0808">Transferase</keyword>